<comment type="subunit">
    <text evidence="1">Component of the mitochondrial contact site and cristae organizing system (MICOS) complex.</text>
</comment>
<keyword evidence="1" id="KW-0496">Mitochondrion</keyword>
<dbReference type="PANTHER" id="PTHR28268">
    <property type="entry name" value="MICOS SUBUNIT MIC26"/>
    <property type="match status" value="1"/>
</dbReference>
<dbReference type="GO" id="GO:0042407">
    <property type="term" value="P:cristae formation"/>
    <property type="evidence" value="ECO:0007669"/>
    <property type="project" value="InterPro"/>
</dbReference>
<organism evidence="3 4">
    <name type="scientific">Ascosphaera apis ARSEF 7405</name>
    <dbReference type="NCBI Taxonomy" id="392613"/>
    <lineage>
        <taxon>Eukaryota</taxon>
        <taxon>Fungi</taxon>
        <taxon>Dikarya</taxon>
        <taxon>Ascomycota</taxon>
        <taxon>Pezizomycotina</taxon>
        <taxon>Eurotiomycetes</taxon>
        <taxon>Eurotiomycetidae</taxon>
        <taxon>Onygenales</taxon>
        <taxon>Ascosphaeraceae</taxon>
        <taxon>Ascosphaera</taxon>
    </lineage>
</organism>
<gene>
    <name evidence="3" type="ORF">AAP_03915</name>
</gene>
<dbReference type="InterPro" id="IPR033181">
    <property type="entry name" value="Mic26_fungi"/>
</dbReference>
<dbReference type="PANTHER" id="PTHR28268:SF1">
    <property type="entry name" value="MICOS SUBUNIT MIC26"/>
    <property type="match status" value="1"/>
</dbReference>
<sequence length="299" mass="33068">MDLDINIEMNFERWTMIWTEMMEVTSLRRTDGDFHFLQVFFELPVSSRKPIYDDEVTSSAQQLPSSIVQAEKAAQQTSQAVQDAATKATESLPNLSSQTSQEQPLLEQAQHQLSQPFPSITSRFTGSHQNPTDRLAEEVRRARLFIYRHSLSAETSLNDFLTRALNHETRIANTIASLAPNPSTGEKLLPGAVYVGVSGMAGSILARNRGVFLRTVSPLAFAGIAAAWCLPVTMGNVGDLVFEWEKQVPGLAEKHVAVKERVERFVDTGIAHSGMAGQMLEGQVGRGRKAIEDWLKKGN</sequence>
<dbReference type="Pfam" id="PF09769">
    <property type="entry name" value="ApoO"/>
    <property type="match status" value="1"/>
</dbReference>
<dbReference type="GO" id="GO:0044284">
    <property type="term" value="C:mitochondrial crista junction"/>
    <property type="evidence" value="ECO:0007669"/>
    <property type="project" value="TreeGrafter"/>
</dbReference>
<keyword evidence="1" id="KW-0999">Mitochondrion inner membrane</keyword>
<name>A0A167XRM1_9EURO</name>
<protein>
    <recommendedName>
        <fullName evidence="1">MICOS complex subunit</fullName>
    </recommendedName>
</protein>
<keyword evidence="3" id="KW-0449">Lipoprotein</keyword>
<evidence type="ECO:0000313" key="3">
    <source>
        <dbReference type="EMBL" id="KZZ90385.1"/>
    </source>
</evidence>
<comment type="function">
    <text evidence="1">Component of the MICOS complex, a large protein complex of the mitochondrial inner membrane that plays crucial roles in the maintenance of crista junctions, inner membrane architecture, and formation of contact sites to the outer membrane.</text>
</comment>
<reference evidence="3 4" key="1">
    <citation type="journal article" date="2016" name="Genome Biol. Evol.">
        <title>Divergent and convergent evolution of fungal pathogenicity.</title>
        <authorList>
            <person name="Shang Y."/>
            <person name="Xiao G."/>
            <person name="Zheng P."/>
            <person name="Cen K."/>
            <person name="Zhan S."/>
            <person name="Wang C."/>
        </authorList>
    </citation>
    <scope>NUCLEOTIDE SEQUENCE [LARGE SCALE GENOMIC DNA]</scope>
    <source>
        <strain evidence="3 4">ARSEF 7405</strain>
    </source>
</reference>
<dbReference type="EMBL" id="AZGZ01000017">
    <property type="protein sequence ID" value="KZZ90385.1"/>
    <property type="molecule type" value="Genomic_DNA"/>
</dbReference>
<comment type="caution">
    <text evidence="3">The sequence shown here is derived from an EMBL/GenBank/DDBJ whole genome shotgun (WGS) entry which is preliminary data.</text>
</comment>
<proteinExistence type="predicted"/>
<accession>A0A167XRM1</accession>
<dbReference type="VEuPathDB" id="FungiDB:AAP_03915"/>
<evidence type="ECO:0000313" key="4">
    <source>
        <dbReference type="Proteomes" id="UP000242877"/>
    </source>
</evidence>
<keyword evidence="4" id="KW-1185">Reference proteome</keyword>
<dbReference type="AlphaFoldDB" id="A0A167XRM1"/>
<dbReference type="GO" id="GO:0061617">
    <property type="term" value="C:MICOS complex"/>
    <property type="evidence" value="ECO:0007669"/>
    <property type="project" value="UniProtKB-UniRule"/>
</dbReference>
<evidence type="ECO:0000256" key="1">
    <source>
        <dbReference type="RuleBase" id="RU363021"/>
    </source>
</evidence>
<evidence type="ECO:0000256" key="2">
    <source>
        <dbReference type="SAM" id="MobiDB-lite"/>
    </source>
</evidence>
<comment type="subcellular location">
    <subcellularLocation>
        <location evidence="1">Mitochondrion inner membrane</location>
    </subcellularLocation>
</comment>
<feature type="compositionally biased region" description="Polar residues" evidence="2">
    <location>
        <begin position="88"/>
        <end position="112"/>
    </location>
</feature>
<keyword evidence="1" id="KW-0472">Membrane</keyword>
<dbReference type="OrthoDB" id="2399148at2759"/>
<feature type="region of interest" description="Disordered" evidence="2">
    <location>
        <begin position="83"/>
        <end position="112"/>
    </location>
</feature>
<dbReference type="InterPro" id="IPR019166">
    <property type="entry name" value="MIC26/MIC27"/>
</dbReference>
<dbReference type="Proteomes" id="UP000242877">
    <property type="component" value="Unassembled WGS sequence"/>
</dbReference>